<organism evidence="1 2">
    <name type="scientific">Hahella chejuensis (strain KCTC 2396)</name>
    <dbReference type="NCBI Taxonomy" id="349521"/>
    <lineage>
        <taxon>Bacteria</taxon>
        <taxon>Pseudomonadati</taxon>
        <taxon>Pseudomonadota</taxon>
        <taxon>Gammaproteobacteria</taxon>
        <taxon>Oceanospirillales</taxon>
        <taxon>Hahellaceae</taxon>
        <taxon>Hahella</taxon>
    </lineage>
</organism>
<sequence>MQSSMKLAYATIADRQDQPVTAAGADSSQILFAGKNAKQTMYDRLV</sequence>
<accession>Q2SAT3</accession>
<name>Q2SAT3_HAHCH</name>
<proteinExistence type="predicted"/>
<reference evidence="1 2" key="1">
    <citation type="journal article" date="2005" name="Nucleic Acids Res.">
        <title>Genomic blueprint of Hahella chejuensis, a marine microbe producing an algicidal agent.</title>
        <authorList>
            <person name="Jeong H."/>
            <person name="Yim J.H."/>
            <person name="Lee C."/>
            <person name="Choi S.-H."/>
            <person name="Park Y.K."/>
            <person name="Yoon S.H."/>
            <person name="Hur C.-G."/>
            <person name="Kang H.-Y."/>
            <person name="Kim D."/>
            <person name="Lee H.H."/>
            <person name="Park K.H."/>
            <person name="Park S.-H."/>
            <person name="Park H.-S."/>
            <person name="Lee H.K."/>
            <person name="Oh T.K."/>
            <person name="Kim J.F."/>
        </authorList>
    </citation>
    <scope>NUCLEOTIDE SEQUENCE [LARGE SCALE GENOMIC DNA]</scope>
    <source>
        <strain evidence="1 2">KCTC 2396</strain>
    </source>
</reference>
<evidence type="ECO:0000313" key="2">
    <source>
        <dbReference type="Proteomes" id="UP000000238"/>
    </source>
</evidence>
<dbReference type="EMBL" id="CP000155">
    <property type="protein sequence ID" value="ABC32241.1"/>
    <property type="molecule type" value="Genomic_DNA"/>
</dbReference>
<evidence type="ECO:0000313" key="1">
    <source>
        <dbReference type="EMBL" id="ABC32241.1"/>
    </source>
</evidence>
<dbReference type="HOGENOM" id="CLU_3184364_0_0_6"/>
<dbReference type="Proteomes" id="UP000000238">
    <property type="component" value="Chromosome"/>
</dbReference>
<gene>
    <name evidence="1" type="ordered locus">HCH_05581</name>
</gene>
<keyword evidence="2" id="KW-1185">Reference proteome</keyword>
<dbReference type="KEGG" id="hch:HCH_05581"/>
<protein>
    <submittedName>
        <fullName evidence="1">Uncharacterized protein</fullName>
    </submittedName>
</protein>
<dbReference type="AlphaFoldDB" id="Q2SAT3"/>